<protein>
    <recommendedName>
        <fullName evidence="10">Cytochrome c oxidase subunit 7B, mitochondrial</fullName>
    </recommendedName>
    <alternativeName>
        <fullName evidence="11">Cytochrome c oxidase polypeptide VIIb</fullName>
    </alternativeName>
</protein>
<keyword evidence="4" id="KW-0812">Transmembrane</keyword>
<comment type="caution">
    <text evidence="12">The sequence shown here is derived from an EMBL/GenBank/DDBJ whole genome shotgun (WGS) entry which is preliminary data.</text>
</comment>
<reference evidence="12 13" key="1">
    <citation type="submission" date="2024-01" db="EMBL/GenBank/DDBJ databases">
        <authorList>
            <person name="Alioto T."/>
            <person name="Alioto T."/>
            <person name="Gomez Garrido J."/>
        </authorList>
    </citation>
    <scope>NUCLEOTIDE SEQUENCE [LARGE SCALE GENOMIC DNA]</scope>
</reference>
<evidence type="ECO:0000256" key="3">
    <source>
        <dbReference type="ARBA" id="ARBA00007351"/>
    </source>
</evidence>
<evidence type="ECO:0000313" key="13">
    <source>
        <dbReference type="Proteomes" id="UP001314229"/>
    </source>
</evidence>
<evidence type="ECO:0000256" key="7">
    <source>
        <dbReference type="ARBA" id="ARBA00022989"/>
    </source>
</evidence>
<dbReference type="SUPFAM" id="SSF81423">
    <property type="entry name" value="Mitochondrial cytochrome c oxidase subunit VIIb"/>
    <property type="match status" value="1"/>
</dbReference>
<comment type="pathway">
    <text evidence="2">Energy metabolism; oxidative phosphorylation.</text>
</comment>
<sequence>MLASRIVISVICTSSAYVQRPLDFRSSRVSADTRAGNMYRFGKAVATVTSQATRQVRHGSSVRQDFHAKYGNALLAGGVGFSTAVWAYVLTQTGITWNMSPVGKLMPKEWRESEE</sequence>
<dbReference type="PANTHER" id="PTHR16716:SF0">
    <property type="entry name" value="CYTOCHROME C OXIDASE SUBUNIT 7B, MITOCHONDRIAL"/>
    <property type="match status" value="1"/>
</dbReference>
<evidence type="ECO:0000256" key="1">
    <source>
        <dbReference type="ARBA" id="ARBA00004434"/>
    </source>
</evidence>
<keyword evidence="8" id="KW-0496">Mitochondrion</keyword>
<organism evidence="12 13">
    <name type="scientific">Scomber scombrus</name>
    <name type="common">Atlantic mackerel</name>
    <name type="synonym">Scomber vernalis</name>
    <dbReference type="NCBI Taxonomy" id="13677"/>
    <lineage>
        <taxon>Eukaryota</taxon>
        <taxon>Metazoa</taxon>
        <taxon>Chordata</taxon>
        <taxon>Craniata</taxon>
        <taxon>Vertebrata</taxon>
        <taxon>Euteleostomi</taxon>
        <taxon>Actinopterygii</taxon>
        <taxon>Neopterygii</taxon>
        <taxon>Teleostei</taxon>
        <taxon>Neoteleostei</taxon>
        <taxon>Acanthomorphata</taxon>
        <taxon>Pelagiaria</taxon>
        <taxon>Scombriformes</taxon>
        <taxon>Scombridae</taxon>
        <taxon>Scomber</taxon>
    </lineage>
</organism>
<evidence type="ECO:0000256" key="11">
    <source>
        <dbReference type="ARBA" id="ARBA00041642"/>
    </source>
</evidence>
<evidence type="ECO:0000313" key="12">
    <source>
        <dbReference type="EMBL" id="CAK6973141.1"/>
    </source>
</evidence>
<dbReference type="InterPro" id="IPR023272">
    <property type="entry name" value="Cyt_c_oxidase_suVIIB_dom_sf"/>
</dbReference>
<gene>
    <name evidence="12" type="ORF">FSCOSCO3_A011280</name>
</gene>
<evidence type="ECO:0000256" key="4">
    <source>
        <dbReference type="ARBA" id="ARBA00022692"/>
    </source>
</evidence>
<dbReference type="Proteomes" id="UP001314229">
    <property type="component" value="Unassembled WGS sequence"/>
</dbReference>
<dbReference type="EMBL" id="CAWUFR010000223">
    <property type="protein sequence ID" value="CAK6973141.1"/>
    <property type="molecule type" value="Genomic_DNA"/>
</dbReference>
<evidence type="ECO:0000256" key="6">
    <source>
        <dbReference type="ARBA" id="ARBA00022946"/>
    </source>
</evidence>
<proteinExistence type="inferred from homology"/>
<comment type="subcellular location">
    <subcellularLocation>
        <location evidence="1">Mitochondrion inner membrane</location>
        <topology evidence="1">Single-pass membrane protein</topology>
    </subcellularLocation>
</comment>
<evidence type="ECO:0000256" key="8">
    <source>
        <dbReference type="ARBA" id="ARBA00023128"/>
    </source>
</evidence>
<comment type="similarity">
    <text evidence="3">Belongs to the cytochrome c oxidase VIIb family.</text>
</comment>
<evidence type="ECO:0000256" key="9">
    <source>
        <dbReference type="ARBA" id="ARBA00023136"/>
    </source>
</evidence>
<keyword evidence="13" id="KW-1185">Reference proteome</keyword>
<keyword evidence="9" id="KW-0472">Membrane</keyword>
<accession>A0AAV1PS47</accession>
<dbReference type="GO" id="GO:0006123">
    <property type="term" value="P:mitochondrial electron transport, cytochrome c to oxygen"/>
    <property type="evidence" value="ECO:0007669"/>
    <property type="project" value="InterPro"/>
</dbReference>
<name>A0AAV1PS47_SCOSC</name>
<dbReference type="Pfam" id="PF05392">
    <property type="entry name" value="COX7B"/>
    <property type="match status" value="1"/>
</dbReference>
<dbReference type="AlphaFoldDB" id="A0AAV1PS47"/>
<keyword evidence="7" id="KW-1133">Transmembrane helix</keyword>
<keyword evidence="5" id="KW-0999">Mitochondrion inner membrane</keyword>
<dbReference type="GO" id="GO:0005743">
    <property type="term" value="C:mitochondrial inner membrane"/>
    <property type="evidence" value="ECO:0007669"/>
    <property type="project" value="UniProtKB-SubCell"/>
</dbReference>
<dbReference type="PANTHER" id="PTHR16716">
    <property type="entry name" value="CYTOCHROME C OXIDASE SUBUNIT 7B, MITOCHONDRIAL"/>
    <property type="match status" value="1"/>
</dbReference>
<dbReference type="Gene3D" id="4.10.51.10">
    <property type="entry name" value="Cytochrome C Oxidase, chain K"/>
    <property type="match status" value="1"/>
</dbReference>
<keyword evidence="6" id="KW-0809">Transit peptide</keyword>
<evidence type="ECO:0000256" key="10">
    <source>
        <dbReference type="ARBA" id="ARBA00040623"/>
    </source>
</evidence>
<evidence type="ECO:0000256" key="2">
    <source>
        <dbReference type="ARBA" id="ARBA00004673"/>
    </source>
</evidence>
<evidence type="ECO:0000256" key="5">
    <source>
        <dbReference type="ARBA" id="ARBA00022792"/>
    </source>
</evidence>
<dbReference type="InterPro" id="IPR008433">
    <property type="entry name" value="Cyt_c_oxidase_suVIIB"/>
</dbReference>